<reference evidence="3" key="1">
    <citation type="submission" date="2023-10" db="EMBL/GenBank/DDBJ databases">
        <authorList>
            <person name="Chen Y."/>
            <person name="Shah S."/>
            <person name="Dougan E. K."/>
            <person name="Thang M."/>
            <person name="Chan C."/>
        </authorList>
    </citation>
    <scope>NUCLEOTIDE SEQUENCE [LARGE SCALE GENOMIC DNA]</scope>
</reference>
<sequence length="630" mass="68832">MLRLVASVLFAAVVPPARGARLAVAGTTDIVTHEATDGAARATAIVGAAEVPSVGQACTGNWLFGSGGGCGRHRVTDLDGTVSDVQLKCFKRDALKADELADRGERGICLIPKNEKCEEDEQCRSGTSCQPRGFDAVHRCREVCAECDADGEDDAGLAVRVAAVVRSMARSLSQSDLLRGTPVPGKFMDARSGALSPFVAQPAVAQHVLREVSVSFETAEIKGEDAASRSGSLFAISGDGRFLAKSVRETEHKELTGHLLDPMAKYLNLRDITCQPSAMDYCWVEGVLSRTTLNVPVLAFVHDGRYWVVMPAGAQMRGLAVSHSVGSLQPWGAATYYDLKPVWAKSSARPDFMKLLTELDFHPTSGSAPAEMRTQWAKLQAAVERDLDFIASEESDEDPYIDYSLLFEVYTPSRRVDVAGKNCIEGRSCFKDDATSCWVICISIIDFYEKFSMFRYVESVVKSFKFHNYARKTKEMFRCAFSQNMSWTGETSLIDGVASSTSIPSSRVVNLTTSVNASIGFAGILPDPVDCDPYLEMACGKFLGNGLWSIVRTECQPWWVALISLPRTCSKATCSFSIKAEYLEHCGGWLQAKCRHDLDMHNYDERSRAAHSNMLLQNASEVSSTDSVRP</sequence>
<evidence type="ECO:0000256" key="1">
    <source>
        <dbReference type="SAM" id="SignalP"/>
    </source>
</evidence>
<feature type="signal peptide" evidence="1">
    <location>
        <begin position="1"/>
        <end position="19"/>
    </location>
</feature>
<evidence type="ECO:0000259" key="2">
    <source>
        <dbReference type="Pfam" id="PF01504"/>
    </source>
</evidence>
<keyword evidence="4" id="KW-1185">Reference proteome</keyword>
<comment type="caution">
    <text evidence="3">The sequence shown here is derived from an EMBL/GenBank/DDBJ whole genome shotgun (WGS) entry which is preliminary data.</text>
</comment>
<dbReference type="InterPro" id="IPR027483">
    <property type="entry name" value="PInositol-4-P-4/5-kinase_C_sf"/>
</dbReference>
<dbReference type="Pfam" id="PF01504">
    <property type="entry name" value="PIP5K"/>
    <property type="match status" value="1"/>
</dbReference>
<gene>
    <name evidence="3" type="ORF">PCOR1329_LOCUS71183</name>
</gene>
<feature type="chain" id="PRO_5045744465" description="PIPK domain-containing protein" evidence="1">
    <location>
        <begin position="20"/>
        <end position="630"/>
    </location>
</feature>
<dbReference type="Gene3D" id="3.30.810.10">
    <property type="entry name" value="2-Layer Sandwich"/>
    <property type="match status" value="1"/>
</dbReference>
<dbReference type="SUPFAM" id="SSF56104">
    <property type="entry name" value="SAICAR synthase-like"/>
    <property type="match status" value="1"/>
</dbReference>
<proteinExistence type="predicted"/>
<keyword evidence="1" id="KW-0732">Signal</keyword>
<dbReference type="InterPro" id="IPR002498">
    <property type="entry name" value="PInositol-4-P-4/5-kinase_core"/>
</dbReference>
<protein>
    <recommendedName>
        <fullName evidence="2">PIPK domain-containing protein</fullName>
    </recommendedName>
</protein>
<organism evidence="3 4">
    <name type="scientific">Prorocentrum cordatum</name>
    <dbReference type="NCBI Taxonomy" id="2364126"/>
    <lineage>
        <taxon>Eukaryota</taxon>
        <taxon>Sar</taxon>
        <taxon>Alveolata</taxon>
        <taxon>Dinophyceae</taxon>
        <taxon>Prorocentrales</taxon>
        <taxon>Prorocentraceae</taxon>
        <taxon>Prorocentrum</taxon>
    </lineage>
</organism>
<dbReference type="Proteomes" id="UP001189429">
    <property type="component" value="Unassembled WGS sequence"/>
</dbReference>
<accession>A0ABN9WY04</accession>
<evidence type="ECO:0000313" key="3">
    <source>
        <dbReference type="EMBL" id="CAK0891167.1"/>
    </source>
</evidence>
<feature type="domain" description="PIPK" evidence="2">
    <location>
        <begin position="227"/>
        <end position="409"/>
    </location>
</feature>
<dbReference type="EMBL" id="CAUYUJ010019437">
    <property type="protein sequence ID" value="CAK0891167.1"/>
    <property type="molecule type" value="Genomic_DNA"/>
</dbReference>
<name>A0ABN9WY04_9DINO</name>
<evidence type="ECO:0000313" key="4">
    <source>
        <dbReference type="Proteomes" id="UP001189429"/>
    </source>
</evidence>